<name>A0ABD3SFX3_9STRA</name>
<dbReference type="Proteomes" id="UP001530377">
    <property type="component" value="Unassembled WGS sequence"/>
</dbReference>
<evidence type="ECO:0000313" key="2">
    <source>
        <dbReference type="EMBL" id="KAL3823409.1"/>
    </source>
</evidence>
<keyword evidence="3" id="KW-1185">Reference proteome</keyword>
<sequence>MRFNLPLTVIATASMDSAAQDLVLEHRRRNIGSNGVRRIEERDELPHLVKAIVEKEGEGGVRLKDEVGVAVVNDNNEEQIVADLIDQNNKKLESSQSSHSTIVKWDEKGKETTTGTKETKRKKESSKETRTKKKRDNTMDIDHAGEHENKIDEQLSSLELCPPRYSISVVYKAGDTIESQSNVWECQAAPYEKYCSIELDEGWPDDEIELWHDSWIHVGTCEKLVATNHPTKDPTPSPTKDPTQSPTLSDVNVKMLSTIPPCPLHYNASATYVSGDMIEMDLNIWKCRHVPYEKYCSIAEVKETWSDDRKTLWKNAWVHVSACERLNTADGDASAGDIETVEASITTTAATTTMVTKTEAPVGSTIASLPLCPSAYNPKKTNYVAGEQVTVKCKIFQCKDEDHEIYCNISTWDDSLPVDMWKDAWELVGDCKPTQGEFMEEEAADGVGTWNCLG</sequence>
<feature type="compositionally biased region" description="Basic residues" evidence="1">
    <location>
        <begin position="119"/>
        <end position="135"/>
    </location>
</feature>
<reference evidence="2 3" key="1">
    <citation type="submission" date="2024-10" db="EMBL/GenBank/DDBJ databases">
        <title>Updated reference genomes for cyclostephanoid diatoms.</title>
        <authorList>
            <person name="Roberts W.R."/>
            <person name="Alverson A.J."/>
        </authorList>
    </citation>
    <scope>NUCLEOTIDE SEQUENCE [LARGE SCALE GENOMIC DNA]</scope>
    <source>
        <strain evidence="2 3">AJA228-03</strain>
    </source>
</reference>
<protein>
    <submittedName>
        <fullName evidence="2">Uncharacterized protein</fullName>
    </submittedName>
</protein>
<proteinExistence type="predicted"/>
<accession>A0ABD3SFX3</accession>
<comment type="caution">
    <text evidence="2">The sequence shown here is derived from an EMBL/GenBank/DDBJ whole genome shotgun (WGS) entry which is preliminary data.</text>
</comment>
<evidence type="ECO:0000313" key="3">
    <source>
        <dbReference type="Proteomes" id="UP001530377"/>
    </source>
</evidence>
<feature type="region of interest" description="Disordered" evidence="1">
    <location>
        <begin position="90"/>
        <end position="138"/>
    </location>
</feature>
<organism evidence="2 3">
    <name type="scientific">Cyclostephanos tholiformis</name>
    <dbReference type="NCBI Taxonomy" id="382380"/>
    <lineage>
        <taxon>Eukaryota</taxon>
        <taxon>Sar</taxon>
        <taxon>Stramenopiles</taxon>
        <taxon>Ochrophyta</taxon>
        <taxon>Bacillariophyta</taxon>
        <taxon>Coscinodiscophyceae</taxon>
        <taxon>Thalassiosirophycidae</taxon>
        <taxon>Stephanodiscales</taxon>
        <taxon>Stephanodiscaceae</taxon>
        <taxon>Cyclostephanos</taxon>
    </lineage>
</organism>
<dbReference type="EMBL" id="JALLPB020000038">
    <property type="protein sequence ID" value="KAL3823409.1"/>
    <property type="molecule type" value="Genomic_DNA"/>
</dbReference>
<feature type="region of interest" description="Disordered" evidence="1">
    <location>
        <begin position="226"/>
        <end position="247"/>
    </location>
</feature>
<gene>
    <name evidence="2" type="ORF">ACHAXA_004284</name>
</gene>
<evidence type="ECO:0000256" key="1">
    <source>
        <dbReference type="SAM" id="MobiDB-lite"/>
    </source>
</evidence>
<dbReference type="AlphaFoldDB" id="A0ABD3SFX3"/>